<dbReference type="Proteomes" id="UP000048984">
    <property type="component" value="Unassembled WGS sequence"/>
</dbReference>
<dbReference type="AlphaFoldDB" id="A0A0P6WCD7"/>
<feature type="signal peptide" evidence="1">
    <location>
        <begin position="1"/>
        <end position="28"/>
    </location>
</feature>
<evidence type="ECO:0000313" key="3">
    <source>
        <dbReference type="Proteomes" id="UP000048984"/>
    </source>
</evidence>
<keyword evidence="3" id="KW-1185">Reference proteome</keyword>
<evidence type="ECO:0000256" key="1">
    <source>
        <dbReference type="SAM" id="SignalP"/>
    </source>
</evidence>
<proteinExistence type="predicted"/>
<accession>A0A0P6WCD7</accession>
<gene>
    <name evidence="2" type="ORF">ABB55_08950</name>
</gene>
<reference evidence="2 3" key="1">
    <citation type="submission" date="2015-09" db="EMBL/GenBank/DDBJ databases">
        <authorList>
            <person name="Jackson K.R."/>
            <person name="Lunt B.L."/>
            <person name="Fisher J.N.B."/>
            <person name="Gardner A.V."/>
            <person name="Bailey M.E."/>
            <person name="Deus L.M."/>
            <person name="Earl A.S."/>
            <person name="Gibby P.D."/>
            <person name="Hartmann K.A."/>
            <person name="Liu J.E."/>
            <person name="Manci A.M."/>
            <person name="Nielsen D.A."/>
            <person name="Solomon M.B."/>
            <person name="Breakwell D.P."/>
            <person name="Burnett S.H."/>
            <person name="Grose J.H."/>
        </authorList>
    </citation>
    <scope>NUCLEOTIDE SEQUENCE [LARGE SCALE GENOMIC DNA]</scope>
    <source>
        <strain evidence="2 3">16</strain>
    </source>
</reference>
<dbReference type="EMBL" id="LJYW01000001">
    <property type="protein sequence ID" value="KPL52340.1"/>
    <property type="molecule type" value="Genomic_DNA"/>
</dbReference>
<sequence>MSRTDRRRAGTALFALVAALALSGPALAQNGVDPGTLNDFPTAARADYVFGCMAANGQTRDALMRCSCSVDVVASILPYDKYEQAETILMMRQGVGQAASTFRSNTAMDETIADLRRAQAEAEMRCFP</sequence>
<evidence type="ECO:0000313" key="2">
    <source>
        <dbReference type="EMBL" id="KPL52340.1"/>
    </source>
</evidence>
<reference evidence="2 3" key="2">
    <citation type="submission" date="2015-10" db="EMBL/GenBank/DDBJ databases">
        <title>Draft Genome Sequence of Prosthecomicrobium hirschii ATCC 27832.</title>
        <authorList>
            <person name="Daniel J."/>
            <person name="Givan S.A."/>
            <person name="Brun Y.V."/>
            <person name="Brown P.J."/>
        </authorList>
    </citation>
    <scope>NUCLEOTIDE SEQUENCE [LARGE SCALE GENOMIC DNA]</scope>
    <source>
        <strain evidence="2 3">16</strain>
    </source>
</reference>
<dbReference type="RefSeq" id="WP_054358503.1">
    <property type="nucleotide sequence ID" value="NZ_LJYW01000001.1"/>
</dbReference>
<evidence type="ECO:0008006" key="4">
    <source>
        <dbReference type="Google" id="ProtNLM"/>
    </source>
</evidence>
<comment type="caution">
    <text evidence="2">The sequence shown here is derived from an EMBL/GenBank/DDBJ whole genome shotgun (WGS) entry which is preliminary data.</text>
</comment>
<organism evidence="2 3">
    <name type="scientific">Prosthecodimorpha hirschii</name>
    <dbReference type="NCBI Taxonomy" id="665126"/>
    <lineage>
        <taxon>Bacteria</taxon>
        <taxon>Pseudomonadati</taxon>
        <taxon>Pseudomonadota</taxon>
        <taxon>Alphaproteobacteria</taxon>
        <taxon>Hyphomicrobiales</taxon>
        <taxon>Ancalomicrobiaceae</taxon>
        <taxon>Prosthecodimorpha</taxon>
    </lineage>
</organism>
<name>A0A0P6WCD7_9HYPH</name>
<dbReference type="STRING" id="665126.ABB55_08950"/>
<protein>
    <recommendedName>
        <fullName evidence="4">Lysozyme inhibitor LprI N-terminal domain-containing protein</fullName>
    </recommendedName>
</protein>
<keyword evidence="1" id="KW-0732">Signal</keyword>
<feature type="chain" id="PRO_5006132296" description="Lysozyme inhibitor LprI N-terminal domain-containing protein" evidence="1">
    <location>
        <begin position="29"/>
        <end position="128"/>
    </location>
</feature>